<comment type="caution">
    <text evidence="1">The sequence shown here is derived from an EMBL/GenBank/DDBJ whole genome shotgun (WGS) entry which is preliminary data.</text>
</comment>
<reference evidence="1" key="1">
    <citation type="journal article" date="2015" name="Nature">
        <title>Complex archaea that bridge the gap between prokaryotes and eukaryotes.</title>
        <authorList>
            <person name="Spang A."/>
            <person name="Saw J.H."/>
            <person name="Jorgensen S.L."/>
            <person name="Zaremba-Niedzwiedzka K."/>
            <person name="Martijn J."/>
            <person name="Lind A.E."/>
            <person name="van Eijk R."/>
            <person name="Schleper C."/>
            <person name="Guy L."/>
            <person name="Ettema T.J."/>
        </authorList>
    </citation>
    <scope>NUCLEOTIDE SEQUENCE</scope>
</reference>
<evidence type="ECO:0000313" key="1">
    <source>
        <dbReference type="EMBL" id="KKK55586.1"/>
    </source>
</evidence>
<protein>
    <submittedName>
        <fullName evidence="1">Uncharacterized protein</fullName>
    </submittedName>
</protein>
<dbReference type="EMBL" id="LAZR01065417">
    <property type="protein sequence ID" value="KKK55586.1"/>
    <property type="molecule type" value="Genomic_DNA"/>
</dbReference>
<gene>
    <name evidence="1" type="ORF">LCGC14_3073040</name>
</gene>
<accession>A0A0F8Z659</accession>
<organism evidence="1">
    <name type="scientific">marine sediment metagenome</name>
    <dbReference type="NCBI Taxonomy" id="412755"/>
    <lineage>
        <taxon>unclassified sequences</taxon>
        <taxon>metagenomes</taxon>
        <taxon>ecological metagenomes</taxon>
    </lineage>
</organism>
<proteinExistence type="predicted"/>
<sequence>MKKLGVGIIFLVVALLFAWVSLKIARAETEKPFSFRTSKEIYCFVWERSKQGRRGLTFMCSSSMLKLRKWLADDKEPDWDWLNDPSKSKLMGAYKLEKEDN</sequence>
<dbReference type="AlphaFoldDB" id="A0A0F8Z659"/>
<name>A0A0F8Z659_9ZZZZ</name>